<evidence type="ECO:0000313" key="2">
    <source>
        <dbReference type="Proteomes" id="UP000001947"/>
    </source>
</evidence>
<dbReference type="AlphaFoldDB" id="Q21I85"/>
<dbReference type="HOGENOM" id="CLU_1843674_0_0_6"/>
<proteinExistence type="predicted"/>
<dbReference type="eggNOG" id="ENOG5033N5E">
    <property type="taxonomic scope" value="Bacteria"/>
</dbReference>
<name>Q21I85_SACD2</name>
<dbReference type="RefSeq" id="WP_011468812.1">
    <property type="nucleotide sequence ID" value="NC_007912.1"/>
</dbReference>
<dbReference type="KEGG" id="sde:Sde_2334"/>
<sequence length="139" mass="15414">MAESMESISKGKSIEISGFDCAEKSVHMIEWLGLGKDYRKFVVSDVEGELYKQQPGSQLLKLQCIGEPELLTGALPQNGDESKAILTRFSATFPLEATVNLGGEVWVLTIDQNYYAENLNIPNERKLTQNFNVKGSAKQ</sequence>
<evidence type="ECO:0000313" key="1">
    <source>
        <dbReference type="EMBL" id="ABD81594.1"/>
    </source>
</evidence>
<organism evidence="1 2">
    <name type="scientific">Saccharophagus degradans (strain 2-40 / ATCC 43961 / DSM 17024)</name>
    <dbReference type="NCBI Taxonomy" id="203122"/>
    <lineage>
        <taxon>Bacteria</taxon>
        <taxon>Pseudomonadati</taxon>
        <taxon>Pseudomonadota</taxon>
        <taxon>Gammaproteobacteria</taxon>
        <taxon>Cellvibrionales</taxon>
        <taxon>Cellvibrionaceae</taxon>
        <taxon>Saccharophagus</taxon>
    </lineage>
</organism>
<protein>
    <submittedName>
        <fullName evidence="1">Uncharacterized protein</fullName>
    </submittedName>
</protein>
<dbReference type="Proteomes" id="UP000001947">
    <property type="component" value="Chromosome"/>
</dbReference>
<reference evidence="1 2" key="1">
    <citation type="journal article" date="2008" name="PLoS Genet.">
        <title>Complete genome sequence of the complex carbohydrate-degrading marine bacterium, Saccharophagus degradans strain 2-40 T.</title>
        <authorList>
            <person name="Weiner R.M."/>
            <person name="Taylor L.E.II."/>
            <person name="Henrissat B."/>
            <person name="Hauser L."/>
            <person name="Land M."/>
            <person name="Coutinho P.M."/>
            <person name="Rancurel C."/>
            <person name="Saunders E.H."/>
            <person name="Longmire A.G."/>
            <person name="Zhang H."/>
            <person name="Bayer E.A."/>
            <person name="Gilbert H.J."/>
            <person name="Larimer F."/>
            <person name="Zhulin I.B."/>
            <person name="Ekborg N.A."/>
            <person name="Lamed R."/>
            <person name="Richardson P.M."/>
            <person name="Borovok I."/>
            <person name="Hutcheson S."/>
        </authorList>
    </citation>
    <scope>NUCLEOTIDE SEQUENCE [LARGE SCALE GENOMIC DNA]</scope>
    <source>
        <strain evidence="2">2-40 / ATCC 43961 / DSM 17024</strain>
    </source>
</reference>
<accession>Q21I85</accession>
<keyword evidence="2" id="KW-1185">Reference proteome</keyword>
<dbReference type="GeneID" id="98613996"/>
<gene>
    <name evidence="1" type="ordered locus">Sde_2334</name>
</gene>
<dbReference type="EMBL" id="CP000282">
    <property type="protein sequence ID" value="ABD81594.1"/>
    <property type="molecule type" value="Genomic_DNA"/>
</dbReference>